<keyword evidence="15" id="KW-1185">Reference proteome</keyword>
<dbReference type="Proteomes" id="UP001151699">
    <property type="component" value="Chromosome C"/>
</dbReference>
<keyword evidence="6 12" id="KW-0547">Nucleotide-binding</keyword>
<evidence type="ECO:0000256" key="10">
    <source>
        <dbReference type="ARBA" id="ARBA00022958"/>
    </source>
</evidence>
<evidence type="ECO:0000256" key="4">
    <source>
        <dbReference type="ARBA" id="ARBA00022679"/>
    </source>
</evidence>
<feature type="binding site" evidence="12">
    <location>
        <begin position="43"/>
        <end position="47"/>
    </location>
    <ligand>
        <name>substrate</name>
    </ligand>
</feature>
<evidence type="ECO:0000256" key="1">
    <source>
        <dbReference type="ARBA" id="ARBA00005380"/>
    </source>
</evidence>
<feature type="binding site" evidence="12">
    <location>
        <position position="144"/>
    </location>
    <ligand>
        <name>substrate</name>
    </ligand>
</feature>
<evidence type="ECO:0000256" key="6">
    <source>
        <dbReference type="ARBA" id="ARBA00022741"/>
    </source>
</evidence>
<dbReference type="PANTHER" id="PTHR10584">
    <property type="entry name" value="SUGAR KINASE"/>
    <property type="match status" value="1"/>
</dbReference>
<dbReference type="CDD" id="cd01174">
    <property type="entry name" value="ribokinase"/>
    <property type="match status" value="1"/>
</dbReference>
<dbReference type="OrthoDB" id="415590at2759"/>
<feature type="binding site" evidence="12">
    <location>
        <position position="253"/>
    </location>
    <ligand>
        <name>K(+)</name>
        <dbReference type="ChEBI" id="CHEBI:29103"/>
    </ligand>
</feature>
<accession>A0A9Q0MMQ2</accession>
<comment type="subcellular location">
    <subcellularLocation>
        <location evidence="12">Cytoplasm</location>
    </subcellularLocation>
    <subcellularLocation>
        <location evidence="12">Nucleus</location>
    </subcellularLocation>
</comment>
<proteinExistence type="inferred from homology"/>
<keyword evidence="7 12" id="KW-0418">Kinase</keyword>
<comment type="caution">
    <text evidence="12">Lacks conserved residue(s) required for the propagation of feature annotation.</text>
</comment>
<dbReference type="HAMAP" id="MF_01987">
    <property type="entry name" value="Ribokinase"/>
    <property type="match status" value="1"/>
</dbReference>
<gene>
    <name evidence="14" type="primary">RBKS</name>
    <name evidence="14" type="ORF">Bhyg_13289</name>
</gene>
<keyword evidence="12" id="KW-0963">Cytoplasm</keyword>
<dbReference type="GO" id="GO:0005524">
    <property type="term" value="F:ATP binding"/>
    <property type="evidence" value="ECO:0007669"/>
    <property type="project" value="UniProtKB-UniRule"/>
</dbReference>
<evidence type="ECO:0000256" key="9">
    <source>
        <dbReference type="ARBA" id="ARBA00022842"/>
    </source>
</evidence>
<evidence type="ECO:0000313" key="14">
    <source>
        <dbReference type="EMBL" id="KAJ6634712.1"/>
    </source>
</evidence>
<dbReference type="PANTHER" id="PTHR10584:SF166">
    <property type="entry name" value="RIBOKINASE"/>
    <property type="match status" value="1"/>
</dbReference>
<feature type="binding site" evidence="12">
    <location>
        <position position="292"/>
    </location>
    <ligand>
        <name>K(+)</name>
        <dbReference type="ChEBI" id="CHEBI:29103"/>
    </ligand>
</feature>
<feature type="binding site" evidence="12">
    <location>
        <position position="289"/>
    </location>
    <ligand>
        <name>K(+)</name>
        <dbReference type="ChEBI" id="CHEBI:29103"/>
    </ligand>
</feature>
<dbReference type="InterPro" id="IPR002173">
    <property type="entry name" value="Carboh/pur_kinase_PfkB_CS"/>
</dbReference>
<feature type="binding site" evidence="12">
    <location>
        <position position="257"/>
    </location>
    <ligand>
        <name>substrate</name>
    </ligand>
</feature>
<comment type="caution">
    <text evidence="14">The sequence shown here is derived from an EMBL/GenBank/DDBJ whole genome shotgun (WGS) entry which is preliminary data.</text>
</comment>
<dbReference type="InterPro" id="IPR029056">
    <property type="entry name" value="Ribokinase-like"/>
</dbReference>
<feature type="binding site" evidence="12">
    <location>
        <position position="186"/>
    </location>
    <ligand>
        <name>ATP</name>
        <dbReference type="ChEBI" id="CHEBI:30616"/>
    </ligand>
</feature>
<feature type="binding site" evidence="12">
    <location>
        <position position="298"/>
    </location>
    <ligand>
        <name>K(+)</name>
        <dbReference type="ChEBI" id="CHEBI:29103"/>
    </ligand>
</feature>
<feature type="active site" description="Proton acceptor" evidence="12">
    <location>
        <position position="257"/>
    </location>
</feature>
<comment type="pathway">
    <text evidence="12">Carbohydrate metabolism; D-ribose degradation; D-ribose 5-phosphate from beta-D-ribopyranose: step 2/2.</text>
</comment>
<feature type="domain" description="Carbohydrate kinase PfkB" evidence="13">
    <location>
        <begin position="6"/>
        <end position="301"/>
    </location>
</feature>
<feature type="binding site" evidence="12">
    <location>
        <position position="251"/>
    </location>
    <ligand>
        <name>K(+)</name>
        <dbReference type="ChEBI" id="CHEBI:29103"/>
    </ligand>
</feature>
<comment type="activity regulation">
    <text evidence="12">Activated by a monovalent cation that binds near, but not in, the active site. The most likely occupant of the site in vivo is potassium. Ion binding induces a conformational change that may alter substrate affinity.</text>
</comment>
<evidence type="ECO:0000256" key="5">
    <source>
        <dbReference type="ARBA" id="ARBA00022723"/>
    </source>
</evidence>
<evidence type="ECO:0000256" key="2">
    <source>
        <dbReference type="ARBA" id="ARBA00012035"/>
    </source>
</evidence>
<dbReference type="GO" id="GO:0005634">
    <property type="term" value="C:nucleus"/>
    <property type="evidence" value="ECO:0007669"/>
    <property type="project" value="UniProtKB-SubCell"/>
</dbReference>
<keyword evidence="11 12" id="KW-0119">Carbohydrate metabolism</keyword>
<evidence type="ECO:0000256" key="12">
    <source>
        <dbReference type="HAMAP-Rule" id="MF_03215"/>
    </source>
</evidence>
<keyword evidence="10 12" id="KW-0630">Potassium</keyword>
<feature type="binding site" evidence="12">
    <location>
        <position position="243"/>
    </location>
    <ligand>
        <name>ATP</name>
        <dbReference type="ChEBI" id="CHEBI:30616"/>
    </ligand>
</feature>
<dbReference type="AlphaFoldDB" id="A0A9Q0MMQ2"/>
<comment type="cofactor">
    <cofactor evidence="12">
        <name>Mg(2+)</name>
        <dbReference type="ChEBI" id="CHEBI:18420"/>
    </cofactor>
    <text evidence="12">Requires a divalent cation, most likely magnesium in vivo, as an electrophilic catalyst to aid phosphoryl group transfer. It is the chelate of the metal and the nucleotide that is the actual substrate.</text>
</comment>
<feature type="binding site" evidence="12">
    <location>
        <begin position="222"/>
        <end position="227"/>
    </location>
    <ligand>
        <name>ATP</name>
        <dbReference type="ChEBI" id="CHEBI:30616"/>
    </ligand>
</feature>
<keyword evidence="4 12" id="KW-0808">Transferase</keyword>
<comment type="similarity">
    <text evidence="12">Belongs to the carbohydrate kinase PfkB family. Ribokinase subfamily.</text>
</comment>
<feature type="binding site" evidence="12">
    <location>
        <position position="294"/>
    </location>
    <ligand>
        <name>K(+)</name>
        <dbReference type="ChEBI" id="CHEBI:29103"/>
    </ligand>
</feature>
<dbReference type="GO" id="GO:0004747">
    <property type="term" value="F:ribokinase activity"/>
    <property type="evidence" value="ECO:0007669"/>
    <property type="project" value="UniProtKB-UniRule"/>
</dbReference>
<keyword evidence="12" id="KW-0539">Nucleus</keyword>
<dbReference type="InterPro" id="IPR011877">
    <property type="entry name" value="Ribokinase"/>
</dbReference>
<evidence type="ECO:0000259" key="13">
    <source>
        <dbReference type="Pfam" id="PF00294"/>
    </source>
</evidence>
<keyword evidence="5 12" id="KW-0479">Metal-binding</keyword>
<dbReference type="EMBL" id="WJQU01000004">
    <property type="protein sequence ID" value="KAJ6634712.1"/>
    <property type="molecule type" value="Genomic_DNA"/>
</dbReference>
<evidence type="ECO:0000313" key="15">
    <source>
        <dbReference type="Proteomes" id="UP001151699"/>
    </source>
</evidence>
<evidence type="ECO:0000256" key="7">
    <source>
        <dbReference type="ARBA" id="ARBA00022777"/>
    </source>
</evidence>
<comment type="catalytic activity">
    <reaction evidence="12">
        <text>D-ribose + ATP = D-ribose 5-phosphate + ADP + H(+)</text>
        <dbReference type="Rhea" id="RHEA:13697"/>
        <dbReference type="ChEBI" id="CHEBI:15378"/>
        <dbReference type="ChEBI" id="CHEBI:30616"/>
        <dbReference type="ChEBI" id="CHEBI:47013"/>
        <dbReference type="ChEBI" id="CHEBI:78346"/>
        <dbReference type="ChEBI" id="CHEBI:456216"/>
        <dbReference type="EC" id="2.7.1.15"/>
    </reaction>
</comment>
<dbReference type="InterPro" id="IPR011611">
    <property type="entry name" value="PfkB_dom"/>
</dbReference>
<dbReference type="Gene3D" id="3.40.1190.20">
    <property type="match status" value="1"/>
</dbReference>
<comment type="similarity">
    <text evidence="1">Belongs to the carbohydrate kinase pfkB family.</text>
</comment>
<dbReference type="InterPro" id="IPR002139">
    <property type="entry name" value="Ribo/fructo_kinase"/>
</dbReference>
<organism evidence="14 15">
    <name type="scientific">Pseudolycoriella hygida</name>
    <dbReference type="NCBI Taxonomy" id="35572"/>
    <lineage>
        <taxon>Eukaryota</taxon>
        <taxon>Metazoa</taxon>
        <taxon>Ecdysozoa</taxon>
        <taxon>Arthropoda</taxon>
        <taxon>Hexapoda</taxon>
        <taxon>Insecta</taxon>
        <taxon>Pterygota</taxon>
        <taxon>Neoptera</taxon>
        <taxon>Endopterygota</taxon>
        <taxon>Diptera</taxon>
        <taxon>Nematocera</taxon>
        <taxon>Sciaroidea</taxon>
        <taxon>Sciaridae</taxon>
        <taxon>Pseudolycoriella</taxon>
    </lineage>
</organism>
<dbReference type="GO" id="GO:0005829">
    <property type="term" value="C:cytosol"/>
    <property type="evidence" value="ECO:0007669"/>
    <property type="project" value="TreeGrafter"/>
</dbReference>
<evidence type="ECO:0000256" key="3">
    <source>
        <dbReference type="ARBA" id="ARBA00016943"/>
    </source>
</evidence>
<protein>
    <recommendedName>
        <fullName evidence="3 12">Ribokinase</fullName>
        <shortName evidence="12">RK</shortName>
        <ecNumber evidence="2 12">2.7.1.15</ecNumber>
    </recommendedName>
</protein>
<keyword evidence="8 12" id="KW-0067">ATP-binding</keyword>
<keyword evidence="9 12" id="KW-0460">Magnesium</keyword>
<reference evidence="14" key="1">
    <citation type="submission" date="2022-07" db="EMBL/GenBank/DDBJ databases">
        <authorList>
            <person name="Trinca V."/>
            <person name="Uliana J.V.C."/>
            <person name="Torres T.T."/>
            <person name="Ward R.J."/>
            <person name="Monesi N."/>
        </authorList>
    </citation>
    <scope>NUCLEOTIDE SEQUENCE</scope>
    <source>
        <strain evidence="14">HSMRA1968</strain>
        <tissue evidence="14">Whole embryos</tissue>
    </source>
</reference>
<dbReference type="GO" id="GO:0019303">
    <property type="term" value="P:D-ribose catabolic process"/>
    <property type="evidence" value="ECO:0007669"/>
    <property type="project" value="UniProtKB-UniRule"/>
</dbReference>
<comment type="function">
    <text evidence="12">Catalyzes the phosphorylation of ribose at O-5 in a reaction requiring ATP and magnesium. The resulting D-ribose-5-phosphate can then be used either for sythesis of nucleotides, histidine, and tryptophan, or as a component of the pentose phosphate pathway.</text>
</comment>
<evidence type="ECO:0000256" key="8">
    <source>
        <dbReference type="ARBA" id="ARBA00022840"/>
    </source>
</evidence>
<dbReference type="PRINTS" id="PR00990">
    <property type="entry name" value="RIBOKINASE"/>
</dbReference>
<sequence>MADVNTDVLVLGACIMDFICYAKYLPRPGETIKGKKFETGYGGKAANQCVAAARLGSKTALISKLGADPFGDNYKEHLLSENVNIQQVKFVEGQTTGIAQINVSDNGDNQIVIVTGANDSLTLEDVDNSRELIDNAKVMVCQLETPVRATIAALKCFKGISILNASPPPAENSLDIFTVPNILCINEHEAASMTQRKVPNLEEAKRAINNFMCLGVRCVIITFGRLGAIFASNDDPKPIHVRTPKCEKAVDTTGAGDAFIGALAHYTAMDPTIPLVQRVGAAVHIATYSVQRKGTQSSYPSLGDLGDFDIKTKKFDWSYV</sequence>
<dbReference type="SUPFAM" id="SSF53613">
    <property type="entry name" value="Ribokinase-like"/>
    <property type="match status" value="1"/>
</dbReference>
<feature type="binding site" evidence="12">
    <location>
        <begin position="256"/>
        <end position="257"/>
    </location>
    <ligand>
        <name>ATP</name>
        <dbReference type="ChEBI" id="CHEBI:30616"/>
    </ligand>
</feature>
<dbReference type="PROSITE" id="PS00584">
    <property type="entry name" value="PFKB_KINASES_2"/>
    <property type="match status" value="1"/>
</dbReference>
<dbReference type="Pfam" id="PF00294">
    <property type="entry name" value="PfkB"/>
    <property type="match status" value="1"/>
</dbReference>
<comment type="subunit">
    <text evidence="12">Homodimer.</text>
</comment>
<dbReference type="EC" id="2.7.1.15" evidence="2 12"/>
<name>A0A9Q0MMQ2_9DIPT</name>
<dbReference type="GO" id="GO:0046872">
    <property type="term" value="F:metal ion binding"/>
    <property type="evidence" value="ECO:0007669"/>
    <property type="project" value="UniProtKB-KW"/>
</dbReference>
<feature type="binding site" evidence="12">
    <location>
        <begin position="15"/>
        <end position="17"/>
    </location>
    <ligand>
        <name>substrate</name>
    </ligand>
</feature>
<evidence type="ECO:0000256" key="11">
    <source>
        <dbReference type="ARBA" id="ARBA00023277"/>
    </source>
</evidence>